<dbReference type="RefSeq" id="WP_101459306.1">
    <property type="nucleotide sequence ID" value="NZ_CP025408.1"/>
</dbReference>
<dbReference type="EMBL" id="CP025408">
    <property type="protein sequence ID" value="AUH32631.1"/>
    <property type="molecule type" value="Genomic_DNA"/>
</dbReference>
<evidence type="ECO:0000259" key="1">
    <source>
        <dbReference type="PROSITE" id="PS50995"/>
    </source>
</evidence>
<dbReference type="InterPro" id="IPR036388">
    <property type="entry name" value="WH-like_DNA-bd_sf"/>
</dbReference>
<dbReference type="Proteomes" id="UP000233742">
    <property type="component" value="Chromosome"/>
</dbReference>
<dbReference type="Gene3D" id="1.10.10.10">
    <property type="entry name" value="Winged helix-like DNA-binding domain superfamily/Winged helix DNA-binding domain"/>
    <property type="match status" value="1"/>
</dbReference>
<protein>
    <submittedName>
        <fullName evidence="2">MarR family transcriptional regulator</fullName>
    </submittedName>
</protein>
<evidence type="ECO:0000313" key="3">
    <source>
        <dbReference type="Proteomes" id="UP000233742"/>
    </source>
</evidence>
<dbReference type="SMART" id="SM00347">
    <property type="entry name" value="HTH_MARR"/>
    <property type="match status" value="1"/>
</dbReference>
<reference evidence="2 3" key="1">
    <citation type="submission" date="2017-12" db="EMBL/GenBank/DDBJ databases">
        <authorList>
            <person name="Hurst M.R.H."/>
        </authorList>
    </citation>
    <scope>NUCLEOTIDE SEQUENCE [LARGE SCALE GENOMIC DNA]</scope>
    <source>
        <strain evidence="2 3">BM15</strain>
    </source>
</reference>
<proteinExistence type="predicted"/>
<dbReference type="PANTHER" id="PTHR33164:SF89">
    <property type="entry name" value="MARR FAMILY REGULATORY PROTEIN"/>
    <property type="match status" value="1"/>
</dbReference>
<dbReference type="OrthoDB" id="8447118at2"/>
<dbReference type="GO" id="GO:0006950">
    <property type="term" value="P:response to stress"/>
    <property type="evidence" value="ECO:0007669"/>
    <property type="project" value="TreeGrafter"/>
</dbReference>
<dbReference type="Pfam" id="PF01047">
    <property type="entry name" value="MarR"/>
    <property type="match status" value="1"/>
</dbReference>
<organism evidence="2 3">
    <name type="scientific">Paracoccus tegillarcae</name>
    <dbReference type="NCBI Taxonomy" id="1529068"/>
    <lineage>
        <taxon>Bacteria</taxon>
        <taxon>Pseudomonadati</taxon>
        <taxon>Pseudomonadota</taxon>
        <taxon>Alphaproteobacteria</taxon>
        <taxon>Rhodobacterales</taxon>
        <taxon>Paracoccaceae</taxon>
        <taxon>Paracoccus</taxon>
    </lineage>
</organism>
<evidence type="ECO:0000313" key="2">
    <source>
        <dbReference type="EMBL" id="AUH32631.1"/>
    </source>
</evidence>
<feature type="domain" description="HTH marR-type" evidence="1">
    <location>
        <begin position="1"/>
        <end position="136"/>
    </location>
</feature>
<dbReference type="PRINTS" id="PR00598">
    <property type="entry name" value="HTHMARR"/>
</dbReference>
<dbReference type="InterPro" id="IPR039422">
    <property type="entry name" value="MarR/SlyA-like"/>
</dbReference>
<sequence length="154" mass="16763">MDRIDVCLIALRRILRATELHSKDLAQSVGLTPVQLRVAQIMAESESTTGSIIAKRMHVSQATVTALIDKLDRAGVVARKPDPSDKRQTLLVLTDQGHALLDKAPDALQQKFAGEFEALEGWEQAMLVASLERVAAMLDAAELKSSAVLYPGEF</sequence>
<dbReference type="GO" id="GO:0003700">
    <property type="term" value="F:DNA-binding transcription factor activity"/>
    <property type="evidence" value="ECO:0007669"/>
    <property type="project" value="InterPro"/>
</dbReference>
<dbReference type="PANTHER" id="PTHR33164">
    <property type="entry name" value="TRANSCRIPTIONAL REGULATOR, MARR FAMILY"/>
    <property type="match status" value="1"/>
</dbReference>
<dbReference type="KEGG" id="paro:CUV01_03855"/>
<name>A0A2K9F0H9_9RHOB</name>
<dbReference type="SUPFAM" id="SSF46785">
    <property type="entry name" value="Winged helix' DNA-binding domain"/>
    <property type="match status" value="1"/>
</dbReference>
<dbReference type="InterPro" id="IPR000835">
    <property type="entry name" value="HTH_MarR-typ"/>
</dbReference>
<dbReference type="AlphaFoldDB" id="A0A2K9F0H9"/>
<dbReference type="PROSITE" id="PS50995">
    <property type="entry name" value="HTH_MARR_2"/>
    <property type="match status" value="1"/>
</dbReference>
<accession>A0A2K9F0H9</accession>
<keyword evidence="3" id="KW-1185">Reference proteome</keyword>
<dbReference type="InterPro" id="IPR036390">
    <property type="entry name" value="WH_DNA-bd_sf"/>
</dbReference>
<gene>
    <name evidence="2" type="ORF">CUV01_03855</name>
</gene>